<dbReference type="AlphaFoldDB" id="A0A0A9DPV6"/>
<evidence type="ECO:0000313" key="1">
    <source>
        <dbReference type="EMBL" id="JAD87670.1"/>
    </source>
</evidence>
<protein>
    <submittedName>
        <fullName evidence="1">Uncharacterized protein</fullName>
    </submittedName>
</protein>
<reference evidence="1" key="1">
    <citation type="submission" date="2014-09" db="EMBL/GenBank/DDBJ databases">
        <authorList>
            <person name="Magalhaes I.L.F."/>
            <person name="Oliveira U."/>
            <person name="Santos F.R."/>
            <person name="Vidigal T.H.D.A."/>
            <person name="Brescovit A.D."/>
            <person name="Santos A.J."/>
        </authorList>
    </citation>
    <scope>NUCLEOTIDE SEQUENCE</scope>
    <source>
        <tissue evidence="1">Shoot tissue taken approximately 20 cm above the soil surface</tissue>
    </source>
</reference>
<reference evidence="1" key="2">
    <citation type="journal article" date="2015" name="Data Brief">
        <title>Shoot transcriptome of the giant reed, Arundo donax.</title>
        <authorList>
            <person name="Barrero R.A."/>
            <person name="Guerrero F.D."/>
            <person name="Moolhuijzen P."/>
            <person name="Goolsby J.A."/>
            <person name="Tidwell J."/>
            <person name="Bellgard S.E."/>
            <person name="Bellgard M.I."/>
        </authorList>
    </citation>
    <scope>NUCLEOTIDE SEQUENCE</scope>
    <source>
        <tissue evidence="1">Shoot tissue taken approximately 20 cm above the soil surface</tissue>
    </source>
</reference>
<organism evidence="1">
    <name type="scientific">Arundo donax</name>
    <name type="common">Giant reed</name>
    <name type="synonym">Donax arundinaceus</name>
    <dbReference type="NCBI Taxonomy" id="35708"/>
    <lineage>
        <taxon>Eukaryota</taxon>
        <taxon>Viridiplantae</taxon>
        <taxon>Streptophyta</taxon>
        <taxon>Embryophyta</taxon>
        <taxon>Tracheophyta</taxon>
        <taxon>Spermatophyta</taxon>
        <taxon>Magnoliopsida</taxon>
        <taxon>Liliopsida</taxon>
        <taxon>Poales</taxon>
        <taxon>Poaceae</taxon>
        <taxon>PACMAD clade</taxon>
        <taxon>Arundinoideae</taxon>
        <taxon>Arundineae</taxon>
        <taxon>Arundo</taxon>
    </lineage>
</organism>
<dbReference type="EMBL" id="GBRH01210225">
    <property type="protein sequence ID" value="JAD87670.1"/>
    <property type="molecule type" value="Transcribed_RNA"/>
</dbReference>
<name>A0A0A9DPV6_ARUDO</name>
<proteinExistence type="predicted"/>
<accession>A0A0A9DPV6</accession>
<sequence>MLLPSVYMQELLNILFLYCRTKKAAKGGFLIFGLRRHQRPSVQDKRARKGRSEIVGKYSW</sequence>